<sequence>MLPGRRPDETRQMGPDCCHHLQQARHGAEGRQAGQERKYGCNYTVAVPRPRSTPATSYRLRMHALAKTKPLTAEGTGPSHVCLLSGCQRLYGGASVSMSTGTLFTHQALPCAVSPSPLLRPPSRLGVPGALIRGTDEDARQAPELVRGAATLRG</sequence>
<reference evidence="1" key="1">
    <citation type="journal article" date="2020" name="Stud. Mycol.">
        <title>101 Dothideomycetes genomes: a test case for predicting lifestyles and emergence of pathogens.</title>
        <authorList>
            <person name="Haridas S."/>
            <person name="Albert R."/>
            <person name="Binder M."/>
            <person name="Bloem J."/>
            <person name="Labutti K."/>
            <person name="Salamov A."/>
            <person name="Andreopoulos B."/>
            <person name="Baker S."/>
            <person name="Barry K."/>
            <person name="Bills G."/>
            <person name="Bluhm B."/>
            <person name="Cannon C."/>
            <person name="Castanera R."/>
            <person name="Culley D."/>
            <person name="Daum C."/>
            <person name="Ezra D."/>
            <person name="Gonzalez J."/>
            <person name="Henrissat B."/>
            <person name="Kuo A."/>
            <person name="Liang C."/>
            <person name="Lipzen A."/>
            <person name="Lutzoni F."/>
            <person name="Magnuson J."/>
            <person name="Mondo S."/>
            <person name="Nolan M."/>
            <person name="Ohm R."/>
            <person name="Pangilinan J."/>
            <person name="Park H.-J."/>
            <person name="Ramirez L."/>
            <person name="Alfaro M."/>
            <person name="Sun H."/>
            <person name="Tritt A."/>
            <person name="Yoshinaga Y."/>
            <person name="Zwiers L.-H."/>
            <person name="Turgeon B."/>
            <person name="Goodwin S."/>
            <person name="Spatafora J."/>
            <person name="Crous P."/>
            <person name="Grigoriev I."/>
        </authorList>
    </citation>
    <scope>NUCLEOTIDE SEQUENCE</scope>
    <source>
        <strain evidence="1">CBS 109.77</strain>
    </source>
</reference>
<name>A0A6A6XJP2_9PLEO</name>
<dbReference type="AlphaFoldDB" id="A0A6A6XJP2"/>
<keyword evidence="2" id="KW-1185">Reference proteome</keyword>
<protein>
    <submittedName>
        <fullName evidence="1">Uncharacterized protein</fullName>
    </submittedName>
</protein>
<proteinExistence type="predicted"/>
<evidence type="ECO:0000313" key="2">
    <source>
        <dbReference type="Proteomes" id="UP000799757"/>
    </source>
</evidence>
<accession>A0A6A6XJP2</accession>
<gene>
    <name evidence="1" type="ORF">K505DRAFT_359130</name>
</gene>
<evidence type="ECO:0000313" key="1">
    <source>
        <dbReference type="EMBL" id="KAF2796622.1"/>
    </source>
</evidence>
<organism evidence="1 2">
    <name type="scientific">Melanomma pulvis-pyrius CBS 109.77</name>
    <dbReference type="NCBI Taxonomy" id="1314802"/>
    <lineage>
        <taxon>Eukaryota</taxon>
        <taxon>Fungi</taxon>
        <taxon>Dikarya</taxon>
        <taxon>Ascomycota</taxon>
        <taxon>Pezizomycotina</taxon>
        <taxon>Dothideomycetes</taxon>
        <taxon>Pleosporomycetidae</taxon>
        <taxon>Pleosporales</taxon>
        <taxon>Melanommataceae</taxon>
        <taxon>Melanomma</taxon>
    </lineage>
</organism>
<dbReference type="Proteomes" id="UP000799757">
    <property type="component" value="Unassembled WGS sequence"/>
</dbReference>
<dbReference type="EMBL" id="MU001826">
    <property type="protein sequence ID" value="KAF2796622.1"/>
    <property type="molecule type" value="Genomic_DNA"/>
</dbReference>